<evidence type="ECO:0000256" key="8">
    <source>
        <dbReference type="ARBA" id="ARBA00032926"/>
    </source>
</evidence>
<feature type="compositionally biased region" description="Polar residues" evidence="9">
    <location>
        <begin position="282"/>
        <end position="302"/>
    </location>
</feature>
<proteinExistence type="inferred from homology"/>
<dbReference type="Proteomes" id="UP000694924">
    <property type="component" value="Unplaced"/>
</dbReference>
<dbReference type="Pfam" id="PF00248">
    <property type="entry name" value="Aldo_ket_red"/>
    <property type="match status" value="1"/>
</dbReference>
<evidence type="ECO:0000313" key="11">
    <source>
        <dbReference type="Proteomes" id="UP000694924"/>
    </source>
</evidence>
<dbReference type="Gene3D" id="3.20.20.100">
    <property type="entry name" value="NADP-dependent oxidoreductase domain"/>
    <property type="match status" value="1"/>
</dbReference>
<reference evidence="12" key="1">
    <citation type="submission" date="2025-08" db="UniProtKB">
        <authorList>
            <consortium name="RefSeq"/>
        </authorList>
    </citation>
    <scope>IDENTIFICATION</scope>
    <source>
        <tissue evidence="12">Whole body</tissue>
    </source>
</reference>
<evidence type="ECO:0000256" key="3">
    <source>
        <dbReference type="ARBA" id="ARBA00011532"/>
    </source>
</evidence>
<evidence type="ECO:0000256" key="4">
    <source>
        <dbReference type="ARBA" id="ARBA00022684"/>
    </source>
</evidence>
<feature type="compositionally biased region" description="Basic and acidic residues" evidence="9">
    <location>
        <begin position="305"/>
        <end position="316"/>
    </location>
</feature>
<dbReference type="RefSeq" id="XP_015184033.1">
    <property type="nucleotide sequence ID" value="XM_015328547.1"/>
</dbReference>
<dbReference type="InterPro" id="IPR036812">
    <property type="entry name" value="NAD(P)_OxRdtase_dom_sf"/>
</dbReference>
<feature type="domain" description="NADP-dependent oxidoreductase" evidence="10">
    <location>
        <begin position="61"/>
        <end position="191"/>
    </location>
</feature>
<keyword evidence="11" id="KW-1185">Reference proteome</keyword>
<accession>A0ABM1IUZ6</accession>
<keyword evidence="12" id="KW-0436">Ligase</keyword>
<gene>
    <name evidence="12" type="primary">LOC107070391</name>
</gene>
<name>A0ABM1IUZ6_POLDO</name>
<evidence type="ECO:0000256" key="7">
    <source>
        <dbReference type="ARBA" id="ARBA00031732"/>
    </source>
</evidence>
<evidence type="ECO:0000313" key="12">
    <source>
        <dbReference type="RefSeq" id="XP_015184033.1"/>
    </source>
</evidence>
<dbReference type="GeneID" id="107070391"/>
<dbReference type="PANTHER" id="PTHR13295:SF4">
    <property type="entry name" value="GLUTAMATE--CYSTEINE LIGASE REGULATORY SUBUNIT"/>
    <property type="match status" value="1"/>
</dbReference>
<dbReference type="PANTHER" id="PTHR13295">
    <property type="entry name" value="GLUTAMATE CYSTEINE LIGASE REGULATORY SUBUNIT"/>
    <property type="match status" value="1"/>
</dbReference>
<dbReference type="GO" id="GO:0016874">
    <property type="term" value="F:ligase activity"/>
    <property type="evidence" value="ECO:0007669"/>
    <property type="project" value="UniProtKB-KW"/>
</dbReference>
<feature type="compositionally biased region" description="Basic and acidic residues" evidence="9">
    <location>
        <begin position="237"/>
        <end position="247"/>
    </location>
</feature>
<protein>
    <recommendedName>
        <fullName evidence="7">GCS light chain</fullName>
    </recommendedName>
    <alternativeName>
        <fullName evidence="5">Gamma-ECS regulatory subunit</fullName>
    </alternativeName>
    <alternativeName>
        <fullName evidence="8">Gamma-glutamylcysteine synthetase regulatory subunit</fullName>
    </alternativeName>
    <alternativeName>
        <fullName evidence="6">Glutamate--cysteine ligase modifier subunit</fullName>
    </alternativeName>
</protein>
<comment type="pathway">
    <text evidence="1">Sulfur metabolism; glutathione biosynthesis; glutathione from L-cysteine and L-glutamate: step 1/2.</text>
</comment>
<sequence length="316" mass="35191">MSRNLLINTGNILSLDEAKKKASQNTRDELVDTLKIILREEKNQGDNIVFMNGIGDTGIENTERAELKVTVKVFVSSPEAESLKDALDKVFEHLNTDTIESLVIAYTTKHDSEDILMSLKSLWRAVEEYVKVGKLSSVGLSDLSTNTFIELFQWANVKPAIVQINLATCCVVPPALQEFSKANDVQLLTHSDPSEILPEDKLKEIFGSPVSLHWVVKYQIHLKCRENDTSYYLRPRPRTERNGRERNGAGGRSTRRVLGHAMPCHAMPCHARPGQARPGQAEPSQAKPSQAKPSQARLQVNSGKRALEEGVKKLSN</sequence>
<evidence type="ECO:0000256" key="2">
    <source>
        <dbReference type="ARBA" id="ARBA00008612"/>
    </source>
</evidence>
<comment type="subunit">
    <text evidence="3">Heterodimer of a catalytic heavy chain and a regulatory light chain.</text>
</comment>
<feature type="region of interest" description="Disordered" evidence="9">
    <location>
        <begin position="233"/>
        <end position="316"/>
    </location>
</feature>
<dbReference type="SUPFAM" id="SSF51430">
    <property type="entry name" value="NAD(P)-linked oxidoreductase"/>
    <property type="match status" value="1"/>
</dbReference>
<comment type="similarity">
    <text evidence="2">Belongs to the aldo/keto reductase family. Glutamate--cysteine ligase light chain subfamily.</text>
</comment>
<evidence type="ECO:0000256" key="1">
    <source>
        <dbReference type="ARBA" id="ARBA00005006"/>
    </source>
</evidence>
<evidence type="ECO:0000256" key="9">
    <source>
        <dbReference type="SAM" id="MobiDB-lite"/>
    </source>
</evidence>
<organism evidence="11 12">
    <name type="scientific">Polistes dominula</name>
    <name type="common">European paper wasp</name>
    <name type="synonym">Vespa dominula</name>
    <dbReference type="NCBI Taxonomy" id="743375"/>
    <lineage>
        <taxon>Eukaryota</taxon>
        <taxon>Metazoa</taxon>
        <taxon>Ecdysozoa</taxon>
        <taxon>Arthropoda</taxon>
        <taxon>Hexapoda</taxon>
        <taxon>Insecta</taxon>
        <taxon>Pterygota</taxon>
        <taxon>Neoptera</taxon>
        <taxon>Endopterygota</taxon>
        <taxon>Hymenoptera</taxon>
        <taxon>Apocrita</taxon>
        <taxon>Aculeata</taxon>
        <taxon>Vespoidea</taxon>
        <taxon>Vespidae</taxon>
        <taxon>Polistinae</taxon>
        <taxon>Polistini</taxon>
        <taxon>Polistes</taxon>
    </lineage>
</organism>
<keyword evidence="4" id="KW-0317">Glutathione biosynthesis</keyword>
<evidence type="ECO:0000256" key="5">
    <source>
        <dbReference type="ARBA" id="ARBA00030406"/>
    </source>
</evidence>
<evidence type="ECO:0000256" key="6">
    <source>
        <dbReference type="ARBA" id="ARBA00031154"/>
    </source>
</evidence>
<dbReference type="InterPro" id="IPR023210">
    <property type="entry name" value="NADP_OxRdtase_dom"/>
</dbReference>
<dbReference type="InterPro" id="IPR032963">
    <property type="entry name" value="Gclm"/>
</dbReference>
<evidence type="ECO:0000259" key="10">
    <source>
        <dbReference type="Pfam" id="PF00248"/>
    </source>
</evidence>